<proteinExistence type="predicted"/>
<evidence type="ECO:0000313" key="2">
    <source>
        <dbReference type="Proteomes" id="UP000639403"/>
    </source>
</evidence>
<evidence type="ECO:0008006" key="3">
    <source>
        <dbReference type="Google" id="ProtNLM"/>
    </source>
</evidence>
<sequence length="53" mass="5852">MDALVDVLEPLSVTSASAAEPREPSVMPPQTYIPVNYEFQRDYGSTFQCCIIA</sequence>
<organism evidence="1 2">
    <name type="scientific">Rhodonia placenta</name>
    <dbReference type="NCBI Taxonomy" id="104341"/>
    <lineage>
        <taxon>Eukaryota</taxon>
        <taxon>Fungi</taxon>
        <taxon>Dikarya</taxon>
        <taxon>Basidiomycota</taxon>
        <taxon>Agaricomycotina</taxon>
        <taxon>Agaricomycetes</taxon>
        <taxon>Polyporales</taxon>
        <taxon>Adustoporiaceae</taxon>
        <taxon>Rhodonia</taxon>
    </lineage>
</organism>
<dbReference type="EMBL" id="JADOXO010000451">
    <property type="protein sequence ID" value="KAF9804271.1"/>
    <property type="molecule type" value="Genomic_DNA"/>
</dbReference>
<name>A0A8H7NUS1_9APHY</name>
<dbReference type="Proteomes" id="UP000639403">
    <property type="component" value="Unassembled WGS sequence"/>
</dbReference>
<evidence type="ECO:0000313" key="1">
    <source>
        <dbReference type="EMBL" id="KAF9804271.1"/>
    </source>
</evidence>
<reference evidence="1" key="2">
    <citation type="journal article" name="Front. Microbiol.">
        <title>Degradative Capacity of Two Strains of Rhodonia placenta: From Phenotype to Genotype.</title>
        <authorList>
            <person name="Kolle M."/>
            <person name="Horta M.A.C."/>
            <person name="Nowrousian M."/>
            <person name="Ohm R.A."/>
            <person name="Benz J.P."/>
            <person name="Pilgard A."/>
        </authorList>
    </citation>
    <scope>NUCLEOTIDE SEQUENCE</scope>
    <source>
        <strain evidence="1">FPRL280</strain>
    </source>
</reference>
<comment type="caution">
    <text evidence="1">The sequence shown here is derived from an EMBL/GenBank/DDBJ whole genome shotgun (WGS) entry which is preliminary data.</text>
</comment>
<dbReference type="AlphaFoldDB" id="A0A8H7NUS1"/>
<reference evidence="1" key="1">
    <citation type="submission" date="2020-11" db="EMBL/GenBank/DDBJ databases">
        <authorList>
            <person name="Koelle M."/>
            <person name="Horta M.A.C."/>
            <person name="Nowrousian M."/>
            <person name="Ohm R.A."/>
            <person name="Benz P."/>
            <person name="Pilgard A."/>
        </authorList>
    </citation>
    <scope>NUCLEOTIDE SEQUENCE</scope>
    <source>
        <strain evidence="1">FPRL280</strain>
    </source>
</reference>
<accession>A0A8H7NUS1</accession>
<protein>
    <recommendedName>
        <fullName evidence="3">Pheromone</fullName>
    </recommendedName>
</protein>
<gene>
    <name evidence="1" type="ORF">IEO21_09443</name>
</gene>